<evidence type="ECO:0000259" key="1">
    <source>
        <dbReference type="Pfam" id="PF08818"/>
    </source>
</evidence>
<comment type="caution">
    <text evidence="2">The sequence shown here is derived from an EMBL/GenBank/DDBJ whole genome shotgun (WGS) entry which is preliminary data.</text>
</comment>
<protein>
    <recommendedName>
        <fullName evidence="1">YdhG-like domain-containing protein</fullName>
    </recommendedName>
</protein>
<dbReference type="Pfam" id="PF08818">
    <property type="entry name" value="DUF1801"/>
    <property type="match status" value="1"/>
</dbReference>
<dbReference type="Gene3D" id="3.90.1150.200">
    <property type="match status" value="1"/>
</dbReference>
<proteinExistence type="predicted"/>
<accession>A0A644YMP3</accession>
<dbReference type="AlphaFoldDB" id="A0A644YMP3"/>
<gene>
    <name evidence="2" type="ORF">SDC9_76386</name>
</gene>
<dbReference type="EMBL" id="VSSQ01005624">
    <property type="protein sequence ID" value="MPM29845.1"/>
    <property type="molecule type" value="Genomic_DNA"/>
</dbReference>
<reference evidence="2" key="1">
    <citation type="submission" date="2019-08" db="EMBL/GenBank/DDBJ databases">
        <authorList>
            <person name="Kucharzyk K."/>
            <person name="Murdoch R.W."/>
            <person name="Higgins S."/>
            <person name="Loffler F."/>
        </authorList>
    </citation>
    <scope>NUCLEOTIDE SEQUENCE</scope>
</reference>
<organism evidence="2">
    <name type="scientific">bioreactor metagenome</name>
    <dbReference type="NCBI Taxonomy" id="1076179"/>
    <lineage>
        <taxon>unclassified sequences</taxon>
        <taxon>metagenomes</taxon>
        <taxon>ecological metagenomes</taxon>
    </lineage>
</organism>
<feature type="domain" description="YdhG-like" evidence="1">
    <location>
        <begin position="16"/>
        <end position="108"/>
    </location>
</feature>
<name>A0A644YMP3_9ZZZZ</name>
<sequence length="111" mass="12844">MNEKITDYIKNAPPGHREILEVLRGLILETVEGVVEEYKWRRPVFVKGSEFAYLRDASKHVALGFYKGHLLEDQKGLLEGEGIEMRHIKFHKLEDIDREQLKKWIAAASLG</sequence>
<dbReference type="InterPro" id="IPR014922">
    <property type="entry name" value="YdhG-like"/>
</dbReference>
<evidence type="ECO:0000313" key="2">
    <source>
        <dbReference type="EMBL" id="MPM29845.1"/>
    </source>
</evidence>
<dbReference type="SUPFAM" id="SSF159888">
    <property type="entry name" value="YdhG-like"/>
    <property type="match status" value="1"/>
</dbReference>